<organism evidence="3 4">
    <name type="scientific">Albidovulum salinarum</name>
    <dbReference type="NCBI Taxonomy" id="2984153"/>
    <lineage>
        <taxon>Bacteria</taxon>
        <taxon>Pseudomonadati</taxon>
        <taxon>Pseudomonadota</taxon>
        <taxon>Alphaproteobacteria</taxon>
        <taxon>Rhodobacterales</taxon>
        <taxon>Paracoccaceae</taxon>
        <taxon>Albidovulum</taxon>
    </lineage>
</organism>
<comment type="caution">
    <text evidence="3">The sequence shown here is derived from an EMBL/GenBank/DDBJ whole genome shotgun (WGS) entry which is preliminary data.</text>
</comment>
<dbReference type="Gene3D" id="1.10.10.10">
    <property type="entry name" value="Winged helix-like DNA-binding domain superfamily/Winged helix DNA-binding domain"/>
    <property type="match status" value="1"/>
</dbReference>
<dbReference type="PROSITE" id="PS51832">
    <property type="entry name" value="HD_GYP"/>
    <property type="match status" value="1"/>
</dbReference>
<proteinExistence type="predicted"/>
<dbReference type="PRINTS" id="PR00038">
    <property type="entry name" value="HTHLUXR"/>
</dbReference>
<dbReference type="Proteomes" id="UP001209535">
    <property type="component" value="Unassembled WGS sequence"/>
</dbReference>
<dbReference type="SUPFAM" id="SSF46894">
    <property type="entry name" value="C-terminal effector domain of the bipartite response regulators"/>
    <property type="match status" value="1"/>
</dbReference>
<dbReference type="PROSITE" id="PS50043">
    <property type="entry name" value="HTH_LUXR_2"/>
    <property type="match status" value="1"/>
</dbReference>
<dbReference type="EMBL" id="JAOVQO010000021">
    <property type="protein sequence ID" value="MCU9850063.1"/>
    <property type="molecule type" value="Genomic_DNA"/>
</dbReference>
<accession>A0ABT2X7Y3</accession>
<dbReference type="CDD" id="cd00077">
    <property type="entry name" value="HDc"/>
    <property type="match status" value="1"/>
</dbReference>
<dbReference type="InterPro" id="IPR036388">
    <property type="entry name" value="WH-like_DNA-bd_sf"/>
</dbReference>
<dbReference type="Pfam" id="PF00196">
    <property type="entry name" value="GerE"/>
    <property type="match status" value="1"/>
</dbReference>
<evidence type="ECO:0000259" key="2">
    <source>
        <dbReference type="PROSITE" id="PS51832"/>
    </source>
</evidence>
<keyword evidence="4" id="KW-1185">Reference proteome</keyword>
<dbReference type="InterPro" id="IPR037522">
    <property type="entry name" value="HD_GYP_dom"/>
</dbReference>
<dbReference type="PANTHER" id="PTHR45228">
    <property type="entry name" value="CYCLIC DI-GMP PHOSPHODIESTERASE TM_0186-RELATED"/>
    <property type="match status" value="1"/>
</dbReference>
<evidence type="ECO:0000259" key="1">
    <source>
        <dbReference type="PROSITE" id="PS50043"/>
    </source>
</evidence>
<feature type="domain" description="HD-GYP" evidence="2">
    <location>
        <begin position="247"/>
        <end position="440"/>
    </location>
</feature>
<name>A0ABT2X7Y3_9RHOB</name>
<reference evidence="3 4" key="1">
    <citation type="submission" date="2022-10" db="EMBL/GenBank/DDBJ databases">
        <title>Defluviimonas sp. nov., isolated from ocean surface sediments.</title>
        <authorList>
            <person name="He W."/>
            <person name="Wang L."/>
            <person name="Zhang D.-F."/>
        </authorList>
    </citation>
    <scope>NUCLEOTIDE SEQUENCE [LARGE SCALE GENOMIC DNA]</scope>
    <source>
        <strain evidence="3 4">WL0024</strain>
    </source>
</reference>
<gene>
    <name evidence="3" type="ORF">OEZ60_18855</name>
</gene>
<dbReference type="InterPro" id="IPR000792">
    <property type="entry name" value="Tscrpt_reg_LuxR_C"/>
</dbReference>
<evidence type="ECO:0000313" key="4">
    <source>
        <dbReference type="Proteomes" id="UP001209535"/>
    </source>
</evidence>
<dbReference type="SUPFAM" id="SSF109604">
    <property type="entry name" value="HD-domain/PDEase-like"/>
    <property type="match status" value="1"/>
</dbReference>
<sequence length="506" mass="54628">MSEILGSLSLATDLADGQPQGSAMGSALIATRVGQRMGLGSAELTELYWSTLLRFMGCTATAHEIAPAGFGTEQGVNNAFTRSDPYNLDEMRRVLDASLPTDVDPAERRARIEALAQLRDDAYYFVGQHCNQAKALAQRLPVPEGVSTIVSMRHSRWDGMAPLHPSGNDLPLNARIMEFAVAMELHRRAGGLRTMAEVAATRSGGQFDPDVVTAFLVSPEEIAAGSGHGIDFDLFKSVEPGGPISIAQKDIRTVAEAYADFIDIKSTWYLGHSRKVAGLAYRAALNAGAEEDVCDAIFNASLLHDLGKSAIPNGILEKPTPLTRMEEMQLRSFSFHTEQILATSSVFDPLREMACSVEERCDGSGYHRHIHLSERGASLIAVANLYDELTRDLPMREAMSPGDAADVVLAEASAGRFPRDATRHVLENASHGRTLGAAALPDGLTPREADVLRHIAKGLSMKEIAQTLSVSPKTVDNHTQNIYRKIGVKSRATAAIYAMQSGIFST</sequence>
<dbReference type="InterPro" id="IPR052020">
    <property type="entry name" value="Cyclic_di-GMP/3'3'-cGAMP_PDE"/>
</dbReference>
<feature type="domain" description="HTH luxR-type" evidence="1">
    <location>
        <begin position="437"/>
        <end position="502"/>
    </location>
</feature>
<dbReference type="Pfam" id="PF13487">
    <property type="entry name" value="HD_5"/>
    <property type="match status" value="2"/>
</dbReference>
<dbReference type="InterPro" id="IPR016032">
    <property type="entry name" value="Sig_transdc_resp-reg_C-effctor"/>
</dbReference>
<dbReference type="SMART" id="SM00471">
    <property type="entry name" value="HDc"/>
    <property type="match status" value="1"/>
</dbReference>
<dbReference type="CDD" id="cd06170">
    <property type="entry name" value="LuxR_C_like"/>
    <property type="match status" value="1"/>
</dbReference>
<dbReference type="SMART" id="SM00421">
    <property type="entry name" value="HTH_LUXR"/>
    <property type="match status" value="1"/>
</dbReference>
<protein>
    <submittedName>
        <fullName evidence="3">LuxR C-terminal-related transcriptional regulator</fullName>
    </submittedName>
</protein>
<dbReference type="InterPro" id="IPR003607">
    <property type="entry name" value="HD/PDEase_dom"/>
</dbReference>
<dbReference type="Gene3D" id="1.10.3210.10">
    <property type="entry name" value="Hypothetical protein af1432"/>
    <property type="match status" value="2"/>
</dbReference>
<evidence type="ECO:0000313" key="3">
    <source>
        <dbReference type="EMBL" id="MCU9850063.1"/>
    </source>
</evidence>